<feature type="compositionally biased region" description="Basic and acidic residues" evidence="2">
    <location>
        <begin position="1097"/>
        <end position="1106"/>
    </location>
</feature>
<dbReference type="EMBL" id="JAOAOG010000331">
    <property type="protein sequence ID" value="KAJ6227878.1"/>
    <property type="molecule type" value="Genomic_DNA"/>
</dbReference>
<feature type="region of interest" description="Disordered" evidence="2">
    <location>
        <begin position="110"/>
        <end position="192"/>
    </location>
</feature>
<organism evidence="4 5">
    <name type="scientific">Anaeramoeba flamelloides</name>
    <dbReference type="NCBI Taxonomy" id="1746091"/>
    <lineage>
        <taxon>Eukaryota</taxon>
        <taxon>Metamonada</taxon>
        <taxon>Anaeramoebidae</taxon>
        <taxon>Anaeramoeba</taxon>
    </lineage>
</organism>
<feature type="region of interest" description="Disordered" evidence="2">
    <location>
        <begin position="755"/>
        <end position="839"/>
    </location>
</feature>
<dbReference type="SUPFAM" id="SSF54928">
    <property type="entry name" value="RNA-binding domain, RBD"/>
    <property type="match status" value="1"/>
</dbReference>
<feature type="domain" description="RRM" evidence="3">
    <location>
        <begin position="1224"/>
        <end position="1295"/>
    </location>
</feature>
<sequence length="1603" mass="190852">MNFQPNKQISEPNEFKQSQNYLTSKINSSTNNFHNSLQTNKDQNFFPTIKKTKPNLQQINKPNHENITKQTKTFLSNNSNNSTKKVWPRGFGKKRLLYLIQEEQFKKEMEMKKSQQAREEMNMKESQVKVKKKEKQTNQNKNQQTFNSSKKENNSNPIRINNQQNQEQKQEKEKEKGHHQTKTQNQLQKQASYQIQTNKMLNKKKPYQTNLSNQQSTNKQFSVNQNEKNSQFFFNTQEKDPKPIYSENNTNTTFNPNNLMKNNTNQIYLTHLGDVKSQFSNSNNFATEKITRLTQNLNEQVLSAELNTNPNPKTTIKSNPNKILKTNKNINVNKNININKNIITNPNTKDELNQKFKKEPNPKISKTTNYDMYNQQQVDSNFSKNDLYSIKNIQNNLPNLNQENQSNNNHFQIKQNSFLIKKQESDSKKIDSETINAIKTKISNENYTKRFQNETNNYKQDKHFINPKFQHSTQKPFVLQKDQNNEMDLGKNMSNVINFKNQKYPNQSNVQNKKIDQQELNFERNKNNSNKENIKSDYGINKNNDIIINKNNEYDINKNNDIIINKNNDINNKNKKTNTKNFNTILNNSNEFWNLERDHNERTNKNKAIERSSNNNKISQIFKNENENYISNKLDKLQYQTNKYEKNIKNSEKSVNISNSNNKDLNQISFKNLNEFSKNENEKKREKGKQTQKEMMITGYDRNESNQRIIEKKENLVKNKFENEKNNKKIIERKSPNINSQTLISNKSAQMIFKKNRITPNPPNEFKYYKDNSFKERGRDGDGDGDGGMGGWERRRRRGKEADMERGRGKSKDKNKDREGHREEESPMKGGRKLEMELQRNMERDRYTYKDKEYLYKREYVMGRGRRGEYEREKKKNSDKDRDYLYKREYERERKIYNEREYLYKREHERDRNKKNNLTNGIPTEREKYLRKENYYQKNLGNDQYFDPEMDITNDPYYDYDKTTYKQYRMKEGYTLEKNHYYDRNRYYNERRIDAGYSFNNNNNNYVDTDIYRKKLTGRYKHNERERELKRELPARRFKDRTWGRNNNRIQIRDPFLDKEYQRENYPLRGFERKEEEWDKEIEIERIRNAIRERELEKKRERERQQQQEQGKGKGKRGGKGKRKGSGQGKGKESKDEQGKVIEIEQQKEAKAKTETEVEMGMGIGKEKGMGRGRDKENKKEKERKKRRVKENEKSQQNLVTSVSKLNQKRSILENEVDIPNIETMIYVWPLESELTKKDEIKKIFSNYGKIIKIIQEKTHAMIQFQNPQQVKNATNSSKKIIINGKNVIIKPFEMWRIKNLHLKNTLKNQKSTEKNNNKNKTQNNNNNNNNFQKIHKQQQQIDTQHKKGFDSGFNRKRPFQIDKNELNSRSKSLLLQLSQLQSGMLNEKNINIKSSVSIIIRHHENFSQGLSIKSKIKKDPDLVASLTILPKHRFMDDLVQEAKNNGTNYIVLIEKNDSSKELQSYTLKINDFIKKNTKIEDNLSLDSIITRIKYYEKQLKSINSLNQIQFFNSETTKKLLQNTLRDQLSKNSLNTPSSFDKILRKNPNNSKNLGILKEEKKQSLNDQNIMNIDNDKEIDHNGNNNKNDDDDDFNNTENLEKN</sequence>
<feature type="compositionally biased region" description="Low complexity" evidence="2">
    <location>
        <begin position="248"/>
        <end position="258"/>
    </location>
</feature>
<feature type="compositionally biased region" description="Basic and acidic residues" evidence="2">
    <location>
        <begin position="1165"/>
        <end position="1181"/>
    </location>
</feature>
<comment type="caution">
    <text evidence="4">The sequence shown here is derived from an EMBL/GenBank/DDBJ whole genome shotgun (WGS) entry which is preliminary data.</text>
</comment>
<feature type="compositionally biased region" description="Basic and acidic residues" evidence="2">
    <location>
        <begin position="800"/>
        <end position="839"/>
    </location>
</feature>
<feature type="compositionally biased region" description="Polar residues" evidence="2">
    <location>
        <begin position="182"/>
        <end position="192"/>
    </location>
</feature>
<evidence type="ECO:0000256" key="2">
    <source>
        <dbReference type="SAM" id="MobiDB-lite"/>
    </source>
</evidence>
<dbReference type="SMART" id="SM00360">
    <property type="entry name" value="RRM"/>
    <property type="match status" value="1"/>
</dbReference>
<evidence type="ECO:0000256" key="1">
    <source>
        <dbReference type="PROSITE-ProRule" id="PRU00176"/>
    </source>
</evidence>
<gene>
    <name evidence="4" type="ORF">M0813_09292</name>
</gene>
<dbReference type="Pfam" id="PF00076">
    <property type="entry name" value="RRM_1"/>
    <property type="match status" value="1"/>
</dbReference>
<keyword evidence="5" id="KW-1185">Reference proteome</keyword>
<feature type="compositionally biased region" description="Basic and acidic residues" evidence="2">
    <location>
        <begin position="1130"/>
        <end position="1156"/>
    </location>
</feature>
<feature type="compositionally biased region" description="Low complexity" evidence="2">
    <location>
        <begin position="1319"/>
        <end position="1343"/>
    </location>
</feature>
<dbReference type="InterPro" id="IPR000504">
    <property type="entry name" value="RRM_dom"/>
</dbReference>
<feature type="compositionally biased region" description="Low complexity" evidence="2">
    <location>
        <begin position="137"/>
        <end position="167"/>
    </location>
</feature>
<name>A0ABQ8X5E0_9EUKA</name>
<protein>
    <submittedName>
        <fullName evidence="4">Rab-gap/tbc-related</fullName>
    </submittedName>
</protein>
<dbReference type="PROSITE" id="PS50102">
    <property type="entry name" value="RRM"/>
    <property type="match status" value="1"/>
</dbReference>
<evidence type="ECO:0000313" key="4">
    <source>
        <dbReference type="EMBL" id="KAJ6227878.1"/>
    </source>
</evidence>
<dbReference type="Gene3D" id="3.30.70.330">
    <property type="match status" value="1"/>
</dbReference>
<dbReference type="InterPro" id="IPR012677">
    <property type="entry name" value="Nucleotide-bd_a/b_plait_sf"/>
</dbReference>
<feature type="compositionally biased region" description="Basic and acidic residues" evidence="2">
    <location>
        <begin position="168"/>
        <end position="178"/>
    </location>
</feature>
<feature type="region of interest" description="Disordered" evidence="2">
    <location>
        <begin position="1574"/>
        <end position="1603"/>
    </location>
</feature>
<evidence type="ECO:0000259" key="3">
    <source>
        <dbReference type="PROSITE" id="PS50102"/>
    </source>
</evidence>
<feature type="compositionally biased region" description="Basic and acidic residues" evidence="2">
    <location>
        <begin position="767"/>
        <end position="782"/>
    </location>
</feature>
<feature type="region of interest" description="Disordered" evidence="2">
    <location>
        <begin position="1097"/>
        <end position="1202"/>
    </location>
</feature>
<dbReference type="Proteomes" id="UP001150062">
    <property type="component" value="Unassembled WGS sequence"/>
</dbReference>
<accession>A0ABQ8X5E0</accession>
<feature type="region of interest" description="Disordered" evidence="2">
    <location>
        <begin position="235"/>
        <end position="258"/>
    </location>
</feature>
<feature type="region of interest" description="Disordered" evidence="2">
    <location>
        <begin position="1307"/>
        <end position="1357"/>
    </location>
</feature>
<evidence type="ECO:0000313" key="5">
    <source>
        <dbReference type="Proteomes" id="UP001150062"/>
    </source>
</evidence>
<dbReference type="InterPro" id="IPR035979">
    <property type="entry name" value="RBD_domain_sf"/>
</dbReference>
<reference evidence="4" key="1">
    <citation type="submission" date="2022-08" db="EMBL/GenBank/DDBJ databases">
        <title>Novel sulfate-reducing endosymbionts in the free-living metamonad Anaeramoeba.</title>
        <authorList>
            <person name="Jerlstrom-Hultqvist J."/>
            <person name="Cepicka I."/>
            <person name="Gallot-Lavallee L."/>
            <person name="Salas-Leiva D."/>
            <person name="Curtis B.A."/>
            <person name="Zahonova K."/>
            <person name="Pipaliya S."/>
            <person name="Dacks J."/>
            <person name="Roger A.J."/>
        </authorList>
    </citation>
    <scope>NUCLEOTIDE SEQUENCE</scope>
    <source>
        <strain evidence="4">Schooner1</strain>
    </source>
</reference>
<feature type="compositionally biased region" description="Basic residues" evidence="2">
    <location>
        <begin position="1113"/>
        <end position="1125"/>
    </location>
</feature>
<feature type="compositionally biased region" description="Basic and acidic residues" evidence="2">
    <location>
        <begin position="110"/>
        <end position="128"/>
    </location>
</feature>
<keyword evidence="1" id="KW-0694">RNA-binding</keyword>
<proteinExistence type="predicted"/>